<evidence type="ECO:0000313" key="2">
    <source>
        <dbReference type="Proteomes" id="UP001419268"/>
    </source>
</evidence>
<comment type="caution">
    <text evidence="1">The sequence shown here is derived from an EMBL/GenBank/DDBJ whole genome shotgun (WGS) entry which is preliminary data.</text>
</comment>
<dbReference type="AlphaFoldDB" id="A0AAP0P6W7"/>
<name>A0AAP0P6W7_9MAGN</name>
<protein>
    <submittedName>
        <fullName evidence="1">Uncharacterized protein</fullName>
    </submittedName>
</protein>
<reference evidence="1 2" key="1">
    <citation type="submission" date="2024-01" db="EMBL/GenBank/DDBJ databases">
        <title>Genome assemblies of Stephania.</title>
        <authorList>
            <person name="Yang L."/>
        </authorList>
    </citation>
    <scope>NUCLEOTIDE SEQUENCE [LARGE SCALE GENOMIC DNA]</scope>
    <source>
        <strain evidence="1">JXDWG</strain>
        <tissue evidence="1">Leaf</tissue>
    </source>
</reference>
<proteinExistence type="predicted"/>
<dbReference type="Proteomes" id="UP001419268">
    <property type="component" value="Unassembled WGS sequence"/>
</dbReference>
<dbReference type="EMBL" id="JBBNAG010000005">
    <property type="protein sequence ID" value="KAK9132294.1"/>
    <property type="molecule type" value="Genomic_DNA"/>
</dbReference>
<gene>
    <name evidence="1" type="ORF">Scep_011822</name>
</gene>
<accession>A0AAP0P6W7</accession>
<sequence>MLGNNLGRHMPRVPSKHHLSSHCSSANICLELLAIQKSAILASKPAEEEAEAPLFLFLFLFSGTVEYSWSNRDEHNPS</sequence>
<keyword evidence="2" id="KW-1185">Reference proteome</keyword>
<organism evidence="1 2">
    <name type="scientific">Stephania cephalantha</name>
    <dbReference type="NCBI Taxonomy" id="152367"/>
    <lineage>
        <taxon>Eukaryota</taxon>
        <taxon>Viridiplantae</taxon>
        <taxon>Streptophyta</taxon>
        <taxon>Embryophyta</taxon>
        <taxon>Tracheophyta</taxon>
        <taxon>Spermatophyta</taxon>
        <taxon>Magnoliopsida</taxon>
        <taxon>Ranunculales</taxon>
        <taxon>Menispermaceae</taxon>
        <taxon>Menispermoideae</taxon>
        <taxon>Cissampelideae</taxon>
        <taxon>Stephania</taxon>
    </lineage>
</organism>
<evidence type="ECO:0000313" key="1">
    <source>
        <dbReference type="EMBL" id="KAK9132294.1"/>
    </source>
</evidence>